<dbReference type="EMBL" id="CP036343">
    <property type="protein sequence ID" value="QDT94250.1"/>
    <property type="molecule type" value="Genomic_DNA"/>
</dbReference>
<protein>
    <submittedName>
        <fullName evidence="1">Uncharacterized protein</fullName>
    </submittedName>
</protein>
<dbReference type="KEGG" id="gax:Pan161_59450"/>
<gene>
    <name evidence="1" type="ORF">Pan161_59450</name>
</gene>
<evidence type="ECO:0000313" key="1">
    <source>
        <dbReference type="EMBL" id="QDT94250.1"/>
    </source>
</evidence>
<sequence length="40" mass="4433">MCQGVYRTEKSKDFSLNGVTKSIDFNDGLLLALILAEVSR</sequence>
<proteinExistence type="predicted"/>
<dbReference type="AlphaFoldDB" id="A0A517VMW3"/>
<name>A0A517VMW3_9PLAN</name>
<reference evidence="1 2" key="1">
    <citation type="submission" date="2019-02" db="EMBL/GenBank/DDBJ databases">
        <title>Deep-cultivation of Planctomycetes and their phenomic and genomic characterization uncovers novel biology.</title>
        <authorList>
            <person name="Wiegand S."/>
            <person name="Jogler M."/>
            <person name="Boedeker C."/>
            <person name="Pinto D."/>
            <person name="Vollmers J."/>
            <person name="Rivas-Marin E."/>
            <person name="Kohn T."/>
            <person name="Peeters S.H."/>
            <person name="Heuer A."/>
            <person name="Rast P."/>
            <person name="Oberbeckmann S."/>
            <person name="Bunk B."/>
            <person name="Jeske O."/>
            <person name="Meyerdierks A."/>
            <person name="Storesund J.E."/>
            <person name="Kallscheuer N."/>
            <person name="Luecker S."/>
            <person name="Lage O.M."/>
            <person name="Pohl T."/>
            <person name="Merkel B.J."/>
            <person name="Hornburger P."/>
            <person name="Mueller R.-W."/>
            <person name="Bruemmer F."/>
            <person name="Labrenz M."/>
            <person name="Spormann A.M."/>
            <person name="Op den Camp H."/>
            <person name="Overmann J."/>
            <person name="Amann R."/>
            <person name="Jetten M.S.M."/>
            <person name="Mascher T."/>
            <person name="Medema M.H."/>
            <person name="Devos D.P."/>
            <person name="Kaster A.-K."/>
            <person name="Ovreas L."/>
            <person name="Rohde M."/>
            <person name="Galperin M.Y."/>
            <person name="Jogler C."/>
        </authorList>
    </citation>
    <scope>NUCLEOTIDE SEQUENCE [LARGE SCALE GENOMIC DNA]</scope>
    <source>
        <strain evidence="1 2">Pan161</strain>
    </source>
</reference>
<evidence type="ECO:0000313" key="2">
    <source>
        <dbReference type="Proteomes" id="UP000316855"/>
    </source>
</evidence>
<accession>A0A517VMW3</accession>
<keyword evidence="2" id="KW-1185">Reference proteome</keyword>
<organism evidence="1 2">
    <name type="scientific">Gimesia algae</name>
    <dbReference type="NCBI Taxonomy" id="2527971"/>
    <lineage>
        <taxon>Bacteria</taxon>
        <taxon>Pseudomonadati</taxon>
        <taxon>Planctomycetota</taxon>
        <taxon>Planctomycetia</taxon>
        <taxon>Planctomycetales</taxon>
        <taxon>Planctomycetaceae</taxon>
        <taxon>Gimesia</taxon>
    </lineage>
</organism>
<dbReference type="Proteomes" id="UP000316855">
    <property type="component" value="Chromosome"/>
</dbReference>